<evidence type="ECO:0000259" key="8">
    <source>
        <dbReference type="Pfam" id="PF01975"/>
    </source>
</evidence>
<sequence>MRFLLSNDDGVHAPGLLALAQALSAIGEVVVVAPSEEQSGCASSLSVSKPLYAHQLPSGFVAVNGSPADCIYLALHELYCNMDFDCIVTGINSGANLGQDVLFSGTFGAALTAQIFGIPAIATSLVGGGVKGKKAGKRREPEDASHYKVAAEEIAKLIRETAILSTCKSLPYHVLNVNIPDVHSSAEIKGRKITTLGHAQIAHPVHHMVDPRGRDAYWLSLRKRKNAYAASALHDEEGDETTQLPDRQALNPLYQQPCEVAGVMTDDKAVAENYISLSPVRLHHAPKAALETLSSLAL</sequence>
<evidence type="ECO:0000313" key="9">
    <source>
        <dbReference type="EMBL" id="MBO1516634.1"/>
    </source>
</evidence>
<dbReference type="HAMAP" id="MF_00060">
    <property type="entry name" value="SurE"/>
    <property type="match status" value="1"/>
</dbReference>
<dbReference type="GO" id="GO:0004309">
    <property type="term" value="F:exopolyphosphatase activity"/>
    <property type="evidence" value="ECO:0007669"/>
    <property type="project" value="TreeGrafter"/>
</dbReference>
<dbReference type="RefSeq" id="WP_207969351.1">
    <property type="nucleotide sequence ID" value="NZ_JAGBKN010000007.1"/>
</dbReference>
<feature type="domain" description="Survival protein SurE-like phosphatase/nucleotidase" evidence="8">
    <location>
        <begin position="4"/>
        <end position="201"/>
    </location>
</feature>
<dbReference type="PANTHER" id="PTHR30457:SF12">
    <property type="entry name" value="5'_3'-NUCLEOTIDASE SURE"/>
    <property type="match status" value="1"/>
</dbReference>
<dbReference type="InterPro" id="IPR002828">
    <property type="entry name" value="SurE-like_Pase/nucleotidase"/>
</dbReference>
<feature type="binding site" evidence="7">
    <location>
        <position position="8"/>
    </location>
    <ligand>
        <name>a divalent metal cation</name>
        <dbReference type="ChEBI" id="CHEBI:60240"/>
    </ligand>
</feature>
<comment type="caution">
    <text evidence="9">The sequence shown here is derived from an EMBL/GenBank/DDBJ whole genome shotgun (WGS) entry which is preliminary data.</text>
</comment>
<gene>
    <name evidence="7 9" type="primary">surE</name>
    <name evidence="9" type="ORF">J3491_04700</name>
</gene>
<dbReference type="GO" id="GO:0008254">
    <property type="term" value="F:3'-nucleotidase activity"/>
    <property type="evidence" value="ECO:0007669"/>
    <property type="project" value="TreeGrafter"/>
</dbReference>
<organism evidence="9 10">
    <name type="scientific">Psychrobacter halodurans</name>
    <dbReference type="NCBI Taxonomy" id="2818439"/>
    <lineage>
        <taxon>Bacteria</taxon>
        <taxon>Pseudomonadati</taxon>
        <taxon>Pseudomonadota</taxon>
        <taxon>Gammaproteobacteria</taxon>
        <taxon>Moraxellales</taxon>
        <taxon>Moraxellaceae</taxon>
        <taxon>Psychrobacter</taxon>
    </lineage>
</organism>
<dbReference type="PANTHER" id="PTHR30457">
    <property type="entry name" value="5'-NUCLEOTIDASE SURE"/>
    <property type="match status" value="1"/>
</dbReference>
<dbReference type="AlphaFoldDB" id="A0AAW4IMG8"/>
<evidence type="ECO:0000256" key="1">
    <source>
        <dbReference type="ARBA" id="ARBA00000815"/>
    </source>
</evidence>
<dbReference type="SUPFAM" id="SSF64167">
    <property type="entry name" value="SurE-like"/>
    <property type="match status" value="1"/>
</dbReference>
<accession>A0AAW4IMG8</accession>
<dbReference type="Proteomes" id="UP000664161">
    <property type="component" value="Unassembled WGS sequence"/>
</dbReference>
<evidence type="ECO:0000256" key="4">
    <source>
        <dbReference type="ARBA" id="ARBA00022723"/>
    </source>
</evidence>
<protein>
    <recommendedName>
        <fullName evidence="7">5'-nucleotidase SurE</fullName>
        <ecNumber evidence="7">3.1.3.5</ecNumber>
    </recommendedName>
    <alternativeName>
        <fullName evidence="7">Nucleoside 5'-monophosphate phosphohydrolase</fullName>
    </alternativeName>
</protein>
<dbReference type="EMBL" id="JAGBKN010000007">
    <property type="protein sequence ID" value="MBO1516634.1"/>
    <property type="molecule type" value="Genomic_DNA"/>
</dbReference>
<dbReference type="GO" id="GO:0008253">
    <property type="term" value="F:5'-nucleotidase activity"/>
    <property type="evidence" value="ECO:0007669"/>
    <property type="project" value="UniProtKB-UniRule"/>
</dbReference>
<dbReference type="NCBIfam" id="TIGR00087">
    <property type="entry name" value="surE"/>
    <property type="match status" value="1"/>
</dbReference>
<comment type="catalytic activity">
    <reaction evidence="1 7">
        <text>a ribonucleoside 5'-phosphate + H2O = a ribonucleoside + phosphate</text>
        <dbReference type="Rhea" id="RHEA:12484"/>
        <dbReference type="ChEBI" id="CHEBI:15377"/>
        <dbReference type="ChEBI" id="CHEBI:18254"/>
        <dbReference type="ChEBI" id="CHEBI:43474"/>
        <dbReference type="ChEBI" id="CHEBI:58043"/>
        <dbReference type="EC" id="3.1.3.5"/>
    </reaction>
</comment>
<dbReference type="EC" id="3.1.3.5" evidence="7"/>
<evidence type="ECO:0000256" key="6">
    <source>
        <dbReference type="ARBA" id="ARBA00022801"/>
    </source>
</evidence>
<keyword evidence="6 7" id="KW-0378">Hydrolase</keyword>
<comment type="subcellular location">
    <subcellularLocation>
        <location evidence="7">Cytoplasm</location>
    </subcellularLocation>
</comment>
<proteinExistence type="inferred from homology"/>
<dbReference type="InterPro" id="IPR036523">
    <property type="entry name" value="SurE-like_sf"/>
</dbReference>
<comment type="similarity">
    <text evidence="2 7">Belongs to the SurE nucleotidase family.</text>
</comment>
<keyword evidence="3 7" id="KW-0963">Cytoplasm</keyword>
<name>A0AAW4IMG8_9GAMM</name>
<feature type="binding site" evidence="7">
    <location>
        <position position="92"/>
    </location>
    <ligand>
        <name>a divalent metal cation</name>
        <dbReference type="ChEBI" id="CHEBI:60240"/>
    </ligand>
</feature>
<keyword evidence="4 7" id="KW-0479">Metal-binding</keyword>
<feature type="binding site" evidence="7">
    <location>
        <position position="9"/>
    </location>
    <ligand>
        <name>a divalent metal cation</name>
        <dbReference type="ChEBI" id="CHEBI:60240"/>
    </ligand>
</feature>
<comment type="cofactor">
    <cofactor evidence="7">
        <name>a divalent metal cation</name>
        <dbReference type="ChEBI" id="CHEBI:60240"/>
    </cofactor>
    <text evidence="7">Binds 1 divalent metal cation per subunit.</text>
</comment>
<keyword evidence="10" id="KW-1185">Reference proteome</keyword>
<evidence type="ECO:0000313" key="10">
    <source>
        <dbReference type="Proteomes" id="UP000664161"/>
    </source>
</evidence>
<feature type="binding site" evidence="7">
    <location>
        <position position="39"/>
    </location>
    <ligand>
        <name>a divalent metal cation</name>
        <dbReference type="ChEBI" id="CHEBI:60240"/>
    </ligand>
</feature>
<dbReference type="GO" id="GO:0005737">
    <property type="term" value="C:cytoplasm"/>
    <property type="evidence" value="ECO:0007669"/>
    <property type="project" value="UniProtKB-SubCell"/>
</dbReference>
<evidence type="ECO:0000256" key="7">
    <source>
        <dbReference type="HAMAP-Rule" id="MF_00060"/>
    </source>
</evidence>
<keyword evidence="5 7" id="KW-0547">Nucleotide-binding</keyword>
<dbReference type="InterPro" id="IPR030048">
    <property type="entry name" value="SurE"/>
</dbReference>
<dbReference type="GO" id="GO:0046872">
    <property type="term" value="F:metal ion binding"/>
    <property type="evidence" value="ECO:0007669"/>
    <property type="project" value="UniProtKB-UniRule"/>
</dbReference>
<evidence type="ECO:0000256" key="5">
    <source>
        <dbReference type="ARBA" id="ARBA00022741"/>
    </source>
</evidence>
<dbReference type="Pfam" id="PF01975">
    <property type="entry name" value="SurE"/>
    <property type="match status" value="1"/>
</dbReference>
<evidence type="ECO:0000256" key="3">
    <source>
        <dbReference type="ARBA" id="ARBA00022490"/>
    </source>
</evidence>
<comment type="function">
    <text evidence="7">Nucleotidase that shows phosphatase activity on nucleoside 5'-monophosphates.</text>
</comment>
<dbReference type="Gene3D" id="3.40.1210.10">
    <property type="entry name" value="Survival protein SurE-like phosphatase/nucleotidase"/>
    <property type="match status" value="1"/>
</dbReference>
<dbReference type="GO" id="GO:0000166">
    <property type="term" value="F:nucleotide binding"/>
    <property type="evidence" value="ECO:0007669"/>
    <property type="project" value="UniProtKB-KW"/>
</dbReference>
<evidence type="ECO:0000256" key="2">
    <source>
        <dbReference type="ARBA" id="ARBA00011062"/>
    </source>
</evidence>
<reference evidence="9 10" key="1">
    <citation type="submission" date="2021-03" db="EMBL/GenBank/DDBJ databases">
        <authorList>
            <person name="Shang D.-D."/>
            <person name="Du Z.-J."/>
            <person name="Chen G.-J."/>
        </authorList>
    </citation>
    <scope>NUCLEOTIDE SEQUENCE [LARGE SCALE GENOMIC DNA]</scope>
    <source>
        <strain evidence="9 10">F2608</strain>
    </source>
</reference>